<organism evidence="1 2">
    <name type="scientific">Taeniopygia guttata</name>
    <name type="common">Zebra finch</name>
    <name type="synonym">Poephila guttata</name>
    <dbReference type="NCBI Taxonomy" id="59729"/>
    <lineage>
        <taxon>Eukaryota</taxon>
        <taxon>Metazoa</taxon>
        <taxon>Chordata</taxon>
        <taxon>Craniata</taxon>
        <taxon>Vertebrata</taxon>
        <taxon>Euteleostomi</taxon>
        <taxon>Archelosauria</taxon>
        <taxon>Archosauria</taxon>
        <taxon>Dinosauria</taxon>
        <taxon>Saurischia</taxon>
        <taxon>Theropoda</taxon>
        <taxon>Coelurosauria</taxon>
        <taxon>Aves</taxon>
        <taxon>Neognathae</taxon>
        <taxon>Neoaves</taxon>
        <taxon>Telluraves</taxon>
        <taxon>Australaves</taxon>
        <taxon>Passeriformes</taxon>
        <taxon>Passeroidea</taxon>
        <taxon>Estrildidae</taxon>
        <taxon>Estrildinae</taxon>
        <taxon>Taeniopygia</taxon>
    </lineage>
</organism>
<reference evidence="1 2" key="1">
    <citation type="journal article" date="2010" name="Nature">
        <title>The genome of a songbird.</title>
        <authorList>
            <person name="Warren W.C."/>
            <person name="Clayton D.F."/>
            <person name="Ellegren H."/>
            <person name="Arnold A.P."/>
            <person name="Hillier L.W."/>
            <person name="Kunstner A."/>
            <person name="Searle S."/>
            <person name="White S."/>
            <person name="Vilella A.J."/>
            <person name="Fairley S."/>
            <person name="Heger A."/>
            <person name="Kong L."/>
            <person name="Ponting C.P."/>
            <person name="Jarvis E.D."/>
            <person name="Mello C.V."/>
            <person name="Minx P."/>
            <person name="Lovell P."/>
            <person name="Velho T.A."/>
            <person name="Ferris M."/>
            <person name="Balakrishnan C.N."/>
            <person name="Sinha S."/>
            <person name="Blatti C."/>
            <person name="London S.E."/>
            <person name="Li Y."/>
            <person name="Lin Y.C."/>
            <person name="George J."/>
            <person name="Sweedler J."/>
            <person name="Southey B."/>
            <person name="Gunaratne P."/>
            <person name="Watson M."/>
            <person name="Nam K."/>
            <person name="Backstrom N."/>
            <person name="Smeds L."/>
            <person name="Nabholz B."/>
            <person name="Itoh Y."/>
            <person name="Whitney O."/>
            <person name="Pfenning A.R."/>
            <person name="Howard J."/>
            <person name="Volker M."/>
            <person name="Skinner B.M."/>
            <person name="Griffin D.K."/>
            <person name="Ye L."/>
            <person name="McLaren W.M."/>
            <person name="Flicek P."/>
            <person name="Quesada V."/>
            <person name="Velasco G."/>
            <person name="Lopez-Otin C."/>
            <person name="Puente X.S."/>
            <person name="Olender T."/>
            <person name="Lancet D."/>
            <person name="Smit A.F."/>
            <person name="Hubley R."/>
            <person name="Konkel M.K."/>
            <person name="Walker J.A."/>
            <person name="Batzer M.A."/>
            <person name="Gu W."/>
            <person name="Pollock D.D."/>
            <person name="Chen L."/>
            <person name="Cheng Z."/>
            <person name="Eichler E.E."/>
            <person name="Stapley J."/>
            <person name="Slate J."/>
            <person name="Ekblom R."/>
            <person name="Birkhead T."/>
            <person name="Burke T."/>
            <person name="Burt D."/>
            <person name="Scharff C."/>
            <person name="Adam I."/>
            <person name="Richard H."/>
            <person name="Sultan M."/>
            <person name="Soldatov A."/>
            <person name="Lehrach H."/>
            <person name="Edwards S.V."/>
            <person name="Yang S.P."/>
            <person name="Li X."/>
            <person name="Graves T."/>
            <person name="Fulton L."/>
            <person name="Nelson J."/>
            <person name="Chinwalla A."/>
            <person name="Hou S."/>
            <person name="Mardis E.R."/>
            <person name="Wilson R.K."/>
        </authorList>
    </citation>
    <scope>NUCLEOTIDE SEQUENCE [LARGE SCALE GENOMIC DNA]</scope>
</reference>
<sequence length="72" mass="8561">IVCFRVQKYLQSNEEVFILQFLALSKAAFKVGPCSLTSENLQAFNPIFRHFDLVLNYFHCEEYFPFVEFFLL</sequence>
<proteinExistence type="predicted"/>
<dbReference type="InParanoid" id="A0A674GUL1"/>
<reference evidence="1" key="2">
    <citation type="submission" date="2025-08" db="UniProtKB">
        <authorList>
            <consortium name="Ensembl"/>
        </authorList>
    </citation>
    <scope>IDENTIFICATION</scope>
</reference>
<evidence type="ECO:0000313" key="1">
    <source>
        <dbReference type="Ensembl" id="ENSTGUP00000026092.1"/>
    </source>
</evidence>
<evidence type="ECO:0000313" key="2">
    <source>
        <dbReference type="Proteomes" id="UP000007754"/>
    </source>
</evidence>
<accession>A0A674GUL1</accession>
<name>A0A674GUL1_TAEGU</name>
<dbReference type="AlphaFoldDB" id="A0A674GUL1"/>
<dbReference type="Proteomes" id="UP000007754">
    <property type="component" value="Chromosome 3"/>
</dbReference>
<protein>
    <submittedName>
        <fullName evidence="1">Uncharacterized protein</fullName>
    </submittedName>
</protein>
<reference evidence="1" key="3">
    <citation type="submission" date="2025-09" db="UniProtKB">
        <authorList>
            <consortium name="Ensembl"/>
        </authorList>
    </citation>
    <scope>IDENTIFICATION</scope>
</reference>
<keyword evidence="2" id="KW-1185">Reference proteome</keyword>
<dbReference type="Ensembl" id="ENSTGUT00000029329.1">
    <property type="protein sequence ID" value="ENSTGUP00000026092.1"/>
    <property type="gene ID" value="ENSTGUG00000027685.1"/>
</dbReference>